<evidence type="ECO:0000256" key="5">
    <source>
        <dbReference type="ARBA" id="ARBA00022801"/>
    </source>
</evidence>
<feature type="compositionally biased region" description="Basic and acidic residues" evidence="11">
    <location>
        <begin position="226"/>
        <end position="243"/>
    </location>
</feature>
<keyword evidence="2" id="KW-0964">Secreted</keyword>
<name>A0A8X6TAQ1_NEPPI</name>
<evidence type="ECO:0000256" key="3">
    <source>
        <dbReference type="ARBA" id="ARBA00022670"/>
    </source>
</evidence>
<dbReference type="OrthoDB" id="10035764at2759"/>
<dbReference type="Pfam" id="PF25379">
    <property type="entry name" value="Adt-1"/>
    <property type="match status" value="1"/>
</dbReference>
<feature type="binding site" evidence="10">
    <location>
        <position position="416"/>
    </location>
    <ligand>
        <name>Zn(2+)</name>
        <dbReference type="ChEBI" id="CHEBI:29105"/>
        <note>catalytic</note>
    </ligand>
</feature>
<evidence type="ECO:0000313" key="14">
    <source>
        <dbReference type="Proteomes" id="UP000887013"/>
    </source>
</evidence>
<keyword evidence="4 10" id="KW-0479">Metal-binding</keyword>
<evidence type="ECO:0000256" key="4">
    <source>
        <dbReference type="ARBA" id="ARBA00022723"/>
    </source>
</evidence>
<evidence type="ECO:0000256" key="8">
    <source>
        <dbReference type="ARBA" id="ARBA00023157"/>
    </source>
</evidence>
<dbReference type="InterPro" id="IPR024079">
    <property type="entry name" value="MetalloPept_cat_dom_sf"/>
</dbReference>
<dbReference type="InterPro" id="IPR041645">
    <property type="entry name" value="ADAMTS_CR_2"/>
</dbReference>
<dbReference type="InterPro" id="IPR050439">
    <property type="entry name" value="ADAMTS_ADAMTS-like"/>
</dbReference>
<feature type="region of interest" description="Disordered" evidence="11">
    <location>
        <begin position="211"/>
        <end position="248"/>
    </location>
</feature>
<dbReference type="PROSITE" id="PS50092">
    <property type="entry name" value="TSP1"/>
    <property type="match status" value="2"/>
</dbReference>
<keyword evidence="3" id="KW-0645">Protease</keyword>
<dbReference type="SUPFAM" id="SSF55486">
    <property type="entry name" value="Metalloproteases ('zincins'), catalytic domain"/>
    <property type="match status" value="1"/>
</dbReference>
<sequence length="1094" mass="122136">MWCIPAFVGQFLGGDRPSLFYTVLYLIIGYFTCVQSLSLSSLHNLFTESEKLILLGSNSTDFSHIEIVESPLLRFQDTNKTENHKHRRKLQLHLNSLGEKFYLDLWKNPSLSTTLVHPQTSHTKSKSCFYHGKSVHHKDSSVAISLCDGVRGFIQTSDASYAIQPLPEQVVKRLDKNEYQRPHIVVRREISPDTFCPHALRKHNQVLLNNTTTDESEPEIEDVLPIDEKNETSTENKTRERRSTASKSPSIIETAVFIDQALYDQMRRTFPSDTDRQMSTFVLTMMNAVQRLFQHSSLGKSPEIRLVLLETLKQQPQELRPSDNIDTYLTNFCIWQHNRRHYGRGKSPRWDHALLLSGINMYVVDESGRRKRHVVGLAPVSGMCNPLNSCTISEGTSFQTVLVAAHEMGHSLGMEHDGHQDGNHCDSDTYVMSPTLGAGKTTWSSCSKQYLEKFLRSPQASCLQAPSPYTTDLLEPPPEKLPGQVYDADYQCTLRYGDGSRRSNLQTSEEICRMLRCDTGYGSKGVSFAAHPALEGTSCGRDKWCQGGMCVHMQRSAGTLRGGIIDGGWSAWSSYSPCTSDCVARGSAPAVGIMVATRRCDNPRPQNGGRFCVGKDRRVLTCESSRICSLSTRKLMLDEFISDTCRQASARDNTLEVTGTQFPSQENSHSCYVWCHKRGGGYMTQGWTIPDGTPCWRGYNNQNMYCVKGECQPFDCNGYSTDSANDVRCSSTLSGASALSPGPQSPLSETSWGPWHKVSQCRPSCMVKGKGFQLVSRECNSVSGCLGQRDTFQLCDAPTSMNTCGASKSVDQYANEVCQRYRVKYPTVLSGKGRQLPPQPGNPHSACIVACQDRVWQDTHYQMDVYEDGKFPFGTDCSPDHRTKAYCLNGRCLQFSDDGTPLNTENTQMYDIRRYLSRIRRDTSGINHVINNVGKGQLVAYKKWYTTYGMQNPSKIYNNKKHWKNNVARLVYGWVVEMSECSAPCGGGIKNISVVCQTGNTVVDDGFCATLNKPGETGIWPCNTQSCSGKWQEGSWEPCPVSCGQGFQSRDVVCVQQVSQNIYSMVQNQFCSGLPPTMTRPCSGPPCEGYNNHV</sequence>
<dbReference type="Gene3D" id="3.40.390.10">
    <property type="entry name" value="Collagenase (Catalytic Domain)"/>
    <property type="match status" value="1"/>
</dbReference>
<proteinExistence type="predicted"/>
<gene>
    <name evidence="13" type="primary">ADAMTS16</name>
    <name evidence="13" type="ORF">NPIL_305981</name>
</gene>
<dbReference type="InterPro" id="IPR000884">
    <property type="entry name" value="TSP1_rpt"/>
</dbReference>
<evidence type="ECO:0000259" key="12">
    <source>
        <dbReference type="PROSITE" id="PS50215"/>
    </source>
</evidence>
<dbReference type="GO" id="GO:0005576">
    <property type="term" value="C:extracellular region"/>
    <property type="evidence" value="ECO:0007669"/>
    <property type="project" value="UniProtKB-SubCell"/>
</dbReference>
<keyword evidence="8" id="KW-1015">Disulfide bond</keyword>
<keyword evidence="6 10" id="KW-0862">Zinc</keyword>
<dbReference type="SMART" id="SM00209">
    <property type="entry name" value="TSP1"/>
    <property type="match status" value="2"/>
</dbReference>
<feature type="active site" evidence="10">
    <location>
        <position position="407"/>
    </location>
</feature>
<feature type="binding site" evidence="10">
    <location>
        <position position="410"/>
    </location>
    <ligand>
        <name>Zn(2+)</name>
        <dbReference type="ChEBI" id="CHEBI:29105"/>
        <note>catalytic</note>
    </ligand>
</feature>
<organism evidence="13 14">
    <name type="scientific">Nephila pilipes</name>
    <name type="common">Giant wood spider</name>
    <name type="synonym">Nephila maculata</name>
    <dbReference type="NCBI Taxonomy" id="299642"/>
    <lineage>
        <taxon>Eukaryota</taxon>
        <taxon>Metazoa</taxon>
        <taxon>Ecdysozoa</taxon>
        <taxon>Arthropoda</taxon>
        <taxon>Chelicerata</taxon>
        <taxon>Arachnida</taxon>
        <taxon>Araneae</taxon>
        <taxon>Araneomorphae</taxon>
        <taxon>Entelegynae</taxon>
        <taxon>Araneoidea</taxon>
        <taxon>Nephilidae</taxon>
        <taxon>Nephila</taxon>
    </lineage>
</organism>
<dbReference type="GO" id="GO:0006508">
    <property type="term" value="P:proteolysis"/>
    <property type="evidence" value="ECO:0007669"/>
    <property type="project" value="UniProtKB-KW"/>
</dbReference>
<dbReference type="SUPFAM" id="SSF82895">
    <property type="entry name" value="TSP-1 type 1 repeat"/>
    <property type="match status" value="3"/>
</dbReference>
<dbReference type="Pfam" id="PF17771">
    <property type="entry name" value="ADAMTS_CR_2"/>
    <property type="match status" value="1"/>
</dbReference>
<reference evidence="13" key="1">
    <citation type="submission" date="2020-08" db="EMBL/GenBank/DDBJ databases">
        <title>Multicomponent nature underlies the extraordinary mechanical properties of spider dragline silk.</title>
        <authorList>
            <person name="Kono N."/>
            <person name="Nakamura H."/>
            <person name="Mori M."/>
            <person name="Yoshida Y."/>
            <person name="Ohtoshi R."/>
            <person name="Malay A.D."/>
            <person name="Moran D.A.P."/>
            <person name="Tomita M."/>
            <person name="Numata K."/>
            <person name="Arakawa K."/>
        </authorList>
    </citation>
    <scope>NUCLEOTIDE SEQUENCE</scope>
</reference>
<evidence type="ECO:0000256" key="9">
    <source>
        <dbReference type="ARBA" id="ARBA00023180"/>
    </source>
</evidence>
<evidence type="ECO:0000256" key="7">
    <source>
        <dbReference type="ARBA" id="ARBA00023049"/>
    </source>
</evidence>
<dbReference type="GO" id="GO:0046872">
    <property type="term" value="F:metal ion binding"/>
    <property type="evidence" value="ECO:0007669"/>
    <property type="project" value="UniProtKB-KW"/>
</dbReference>
<evidence type="ECO:0000256" key="6">
    <source>
        <dbReference type="ARBA" id="ARBA00022833"/>
    </source>
</evidence>
<protein>
    <submittedName>
        <fullName evidence="13">A disintegrin and metalloproteinase with thrombospondin motifs 16</fullName>
    </submittedName>
</protein>
<dbReference type="GO" id="GO:0004222">
    <property type="term" value="F:metalloendopeptidase activity"/>
    <property type="evidence" value="ECO:0007669"/>
    <property type="project" value="InterPro"/>
</dbReference>
<dbReference type="PROSITE" id="PS50215">
    <property type="entry name" value="ADAM_MEPRO"/>
    <property type="match status" value="1"/>
</dbReference>
<dbReference type="EMBL" id="BMAW01053223">
    <property type="protein sequence ID" value="GFS89996.1"/>
    <property type="molecule type" value="Genomic_DNA"/>
</dbReference>
<comment type="caution">
    <text evidence="13">The sequence shown here is derived from an EMBL/GenBank/DDBJ whole genome shotgun (WGS) entry which is preliminary data.</text>
</comment>
<comment type="subcellular location">
    <subcellularLocation>
        <location evidence="1">Secreted</location>
    </subcellularLocation>
</comment>
<dbReference type="FunFam" id="2.20.100.10:FF:000001">
    <property type="entry name" value="semaphorin-5A isoform X1"/>
    <property type="match status" value="1"/>
</dbReference>
<comment type="caution">
    <text evidence="10">Lacks conserved residue(s) required for the propagation of feature annotation.</text>
</comment>
<dbReference type="InterPro" id="IPR036383">
    <property type="entry name" value="TSP1_rpt_sf"/>
</dbReference>
<evidence type="ECO:0000256" key="10">
    <source>
        <dbReference type="PROSITE-ProRule" id="PRU00276"/>
    </source>
</evidence>
<dbReference type="Proteomes" id="UP000887013">
    <property type="component" value="Unassembled WGS sequence"/>
</dbReference>
<dbReference type="InterPro" id="IPR057401">
    <property type="entry name" value="Adt-1/2-like_dom"/>
</dbReference>
<dbReference type="Pfam" id="PF01421">
    <property type="entry name" value="Reprolysin"/>
    <property type="match status" value="1"/>
</dbReference>
<keyword evidence="14" id="KW-1185">Reference proteome</keyword>
<dbReference type="Gene3D" id="2.20.100.10">
    <property type="entry name" value="Thrombospondin type-1 (TSP1) repeat"/>
    <property type="match status" value="3"/>
</dbReference>
<dbReference type="Gene3D" id="3.40.1620.60">
    <property type="match status" value="1"/>
</dbReference>
<evidence type="ECO:0000313" key="13">
    <source>
        <dbReference type="EMBL" id="GFS89996.1"/>
    </source>
</evidence>
<dbReference type="Pfam" id="PF19030">
    <property type="entry name" value="TSP1_ADAMTS"/>
    <property type="match status" value="2"/>
</dbReference>
<feature type="compositionally biased region" description="Acidic residues" evidence="11">
    <location>
        <begin position="214"/>
        <end position="225"/>
    </location>
</feature>
<keyword evidence="9" id="KW-0325">Glycoprotein</keyword>
<keyword evidence="7" id="KW-0482">Metalloprotease</keyword>
<dbReference type="InterPro" id="IPR001590">
    <property type="entry name" value="Peptidase_M12B"/>
</dbReference>
<feature type="binding site" evidence="10">
    <location>
        <position position="406"/>
    </location>
    <ligand>
        <name>Zn(2+)</name>
        <dbReference type="ChEBI" id="CHEBI:29105"/>
        <note>catalytic</note>
    </ligand>
</feature>
<dbReference type="PANTHER" id="PTHR13723">
    <property type="entry name" value="ADAMTS A DISINTEGRIN AND METALLOPROTEASE WITH THROMBOSPONDIN MOTIFS PROTEASE"/>
    <property type="match status" value="1"/>
</dbReference>
<accession>A0A8X6TAQ1</accession>
<evidence type="ECO:0000256" key="1">
    <source>
        <dbReference type="ARBA" id="ARBA00004613"/>
    </source>
</evidence>
<keyword evidence="5" id="KW-0378">Hydrolase</keyword>
<feature type="domain" description="Peptidase M12B" evidence="12">
    <location>
        <begin position="250"/>
        <end position="467"/>
    </location>
</feature>
<dbReference type="Pfam" id="PF00090">
    <property type="entry name" value="TSP_1"/>
    <property type="match status" value="1"/>
</dbReference>
<evidence type="ECO:0000256" key="11">
    <source>
        <dbReference type="SAM" id="MobiDB-lite"/>
    </source>
</evidence>
<dbReference type="AlphaFoldDB" id="A0A8X6TAQ1"/>
<evidence type="ECO:0000256" key="2">
    <source>
        <dbReference type="ARBA" id="ARBA00022525"/>
    </source>
</evidence>
<dbReference type="PANTHER" id="PTHR13723:SF275">
    <property type="entry name" value="STALL, ISOFORM C"/>
    <property type="match status" value="1"/>
</dbReference>